<dbReference type="Proteomes" id="UP000002640">
    <property type="component" value="Unassembled WGS sequence"/>
</dbReference>
<evidence type="ECO:0000256" key="2">
    <source>
        <dbReference type="ARBA" id="ARBA00022771"/>
    </source>
</evidence>
<evidence type="ECO:0000256" key="3">
    <source>
        <dbReference type="ARBA" id="ARBA00022833"/>
    </source>
</evidence>
<evidence type="ECO:0000259" key="6">
    <source>
        <dbReference type="PROSITE" id="PS50016"/>
    </source>
</evidence>
<feature type="compositionally biased region" description="Polar residues" evidence="5">
    <location>
        <begin position="386"/>
        <end position="398"/>
    </location>
</feature>
<dbReference type="CDD" id="cd15489">
    <property type="entry name" value="PHD_SF"/>
    <property type="match status" value="1"/>
</dbReference>
<dbReference type="GO" id="GO:0008270">
    <property type="term" value="F:zinc ion binding"/>
    <property type="evidence" value="ECO:0007669"/>
    <property type="project" value="UniProtKB-KW"/>
</dbReference>
<keyword evidence="3" id="KW-0862">Zinc</keyword>
<dbReference type="SUPFAM" id="SSF57903">
    <property type="entry name" value="FYVE/PHD zinc finger"/>
    <property type="match status" value="2"/>
</dbReference>
<keyword evidence="1" id="KW-0479">Metal-binding</keyword>
<evidence type="ECO:0000256" key="1">
    <source>
        <dbReference type="ARBA" id="ARBA00022723"/>
    </source>
</evidence>
<dbReference type="PANTHER" id="PTHR46201:SF9">
    <property type="entry name" value="PHD FINGER PROTEIN MALE MEIOCYTE DEATH 1"/>
    <property type="match status" value="1"/>
</dbReference>
<feature type="domain" description="PHD-type" evidence="6">
    <location>
        <begin position="162"/>
        <end position="225"/>
    </location>
</feature>
<feature type="region of interest" description="Disordered" evidence="5">
    <location>
        <begin position="226"/>
        <end position="457"/>
    </location>
</feature>
<dbReference type="OMA" id="QVEEDCP"/>
<keyword evidence="8" id="KW-1185">Reference proteome</keyword>
<dbReference type="InterPro" id="IPR058054">
    <property type="entry name" value="Znf_MS1-like"/>
</dbReference>
<feature type="compositionally biased region" description="Basic residues" evidence="5">
    <location>
        <begin position="339"/>
        <end position="349"/>
    </location>
</feature>
<feature type="compositionally biased region" description="Basic and acidic residues" evidence="5">
    <location>
        <begin position="47"/>
        <end position="61"/>
    </location>
</feature>
<dbReference type="GeneID" id="20653262"/>
<evidence type="ECO:0000256" key="5">
    <source>
        <dbReference type="SAM" id="MobiDB-lite"/>
    </source>
</evidence>
<evidence type="ECO:0000256" key="4">
    <source>
        <dbReference type="PROSITE-ProRule" id="PRU00146"/>
    </source>
</evidence>
<dbReference type="Pfam" id="PF00628">
    <property type="entry name" value="PHD"/>
    <property type="match status" value="2"/>
</dbReference>
<dbReference type="EMBL" id="JH159157">
    <property type="protein sequence ID" value="EGZ11628.1"/>
    <property type="molecule type" value="Genomic_DNA"/>
</dbReference>
<dbReference type="SMART" id="SM00249">
    <property type="entry name" value="PHD"/>
    <property type="match status" value="2"/>
</dbReference>
<name>G4ZWA1_PHYSP</name>
<dbReference type="InterPro" id="IPR013083">
    <property type="entry name" value="Znf_RING/FYVE/PHD"/>
</dbReference>
<feature type="compositionally biased region" description="Low complexity" evidence="5">
    <location>
        <begin position="411"/>
        <end position="425"/>
    </location>
</feature>
<dbReference type="InterPro" id="IPR019787">
    <property type="entry name" value="Znf_PHD-finger"/>
</dbReference>
<feature type="compositionally biased region" description="Basic residues" evidence="5">
    <location>
        <begin position="62"/>
        <end position="76"/>
    </location>
</feature>
<dbReference type="InterPro" id="IPR001965">
    <property type="entry name" value="Znf_PHD"/>
</dbReference>
<gene>
    <name evidence="7" type="ORF">PHYSODRAFT_461463</name>
</gene>
<feature type="non-terminal residue" evidence="7">
    <location>
        <position position="1"/>
    </location>
</feature>
<dbReference type="InterPro" id="IPR011011">
    <property type="entry name" value="Znf_FYVE_PHD"/>
</dbReference>
<feature type="compositionally biased region" description="Pro residues" evidence="5">
    <location>
        <begin position="307"/>
        <end position="334"/>
    </location>
</feature>
<feature type="region of interest" description="Disordered" evidence="5">
    <location>
        <begin position="47"/>
        <end position="112"/>
    </location>
</feature>
<feature type="compositionally biased region" description="Basic residues" evidence="5">
    <location>
        <begin position="242"/>
        <end position="257"/>
    </location>
</feature>
<evidence type="ECO:0000313" key="8">
    <source>
        <dbReference type="Proteomes" id="UP000002640"/>
    </source>
</evidence>
<protein>
    <recommendedName>
        <fullName evidence="6">PHD-type domain-containing protein</fullName>
    </recommendedName>
</protein>
<dbReference type="AlphaFoldDB" id="G4ZWA1"/>
<keyword evidence="2 4" id="KW-0863">Zinc-finger</keyword>
<accession>G4ZWA1</accession>
<dbReference type="PANTHER" id="PTHR46201">
    <property type="entry name" value="PHD FINGER PROTEIN MALE MEIOCYTE DEATH 1-RELATED"/>
    <property type="match status" value="1"/>
</dbReference>
<dbReference type="CDD" id="cd15556">
    <property type="entry name" value="PHD_MMD1_like"/>
    <property type="match status" value="1"/>
</dbReference>
<reference evidence="7 8" key="1">
    <citation type="journal article" date="2006" name="Science">
        <title>Phytophthora genome sequences uncover evolutionary origins and mechanisms of pathogenesis.</title>
        <authorList>
            <person name="Tyler B.M."/>
            <person name="Tripathy S."/>
            <person name="Zhang X."/>
            <person name="Dehal P."/>
            <person name="Jiang R.H."/>
            <person name="Aerts A."/>
            <person name="Arredondo F.D."/>
            <person name="Baxter L."/>
            <person name="Bensasson D."/>
            <person name="Beynon J.L."/>
            <person name="Chapman J."/>
            <person name="Damasceno C.M."/>
            <person name="Dorrance A.E."/>
            <person name="Dou D."/>
            <person name="Dickerman A.W."/>
            <person name="Dubchak I.L."/>
            <person name="Garbelotto M."/>
            <person name="Gijzen M."/>
            <person name="Gordon S.G."/>
            <person name="Govers F."/>
            <person name="Grunwald N.J."/>
            <person name="Huang W."/>
            <person name="Ivors K.L."/>
            <person name="Jones R.W."/>
            <person name="Kamoun S."/>
            <person name="Krampis K."/>
            <person name="Lamour K.H."/>
            <person name="Lee M.K."/>
            <person name="McDonald W.H."/>
            <person name="Medina M."/>
            <person name="Meijer H.J."/>
            <person name="Nordberg E.K."/>
            <person name="Maclean D.J."/>
            <person name="Ospina-Giraldo M.D."/>
            <person name="Morris P.F."/>
            <person name="Phuntumart V."/>
            <person name="Putnam N.H."/>
            <person name="Rash S."/>
            <person name="Rose J.K."/>
            <person name="Sakihama Y."/>
            <person name="Salamov A.A."/>
            <person name="Savidor A."/>
            <person name="Scheuring C.F."/>
            <person name="Smith B.M."/>
            <person name="Sobral B.W."/>
            <person name="Terry A."/>
            <person name="Torto-Alalibo T.A."/>
            <person name="Win J."/>
            <person name="Xu Z."/>
            <person name="Zhang H."/>
            <person name="Grigoriev I.V."/>
            <person name="Rokhsar D.S."/>
            <person name="Boore J.L."/>
        </authorList>
    </citation>
    <scope>NUCLEOTIDE SEQUENCE [LARGE SCALE GENOMIC DNA]</scope>
    <source>
        <strain evidence="7 8">P6497</strain>
    </source>
</reference>
<sequence>GESDGSSDLENSYPQLPAAPVDTLIAFRQQAAQKELQLTEKLKEVVADARQRQQERREAQRSKKKKKAPPPKRRHSKQSDSLSNGSTHLERNHTNGSAGTAEVKMAPQDQDEAEDEWMVDCSCGLKKKNYDDGTSMIQCDSCSHWVHAKCSDKQPEAVAQEKFLCFRCGWMFDCVCSIRRMPNHDDGQRMVECESCKTWQHTMCVGIPMTEEPPDDYRCPRCVKNARRRKSSSKKGSSSRERQRKRSHSDSSRRHRKSSDASPVVAVDVRTAARSIDMLTTPTRAHRSRRSEVNASPKVERKTPHAQVPPPPPVPAVSPPYSPPPPPSTPPPPSVVSRASRHERHLKRRSERERERSSASGSSSHRDRGRSLQGSSKGLMLRGYSPASSRTDPPSSHSVDVRPPLPLTPQSAGASSGHSYSSHNSHNSHDRSGRKRKAGSARDRLAKKLKIKKSSLR</sequence>
<feature type="non-terminal residue" evidence="7">
    <location>
        <position position="457"/>
    </location>
</feature>
<dbReference type="InParanoid" id="G4ZWA1"/>
<dbReference type="STRING" id="1094619.G4ZWA1"/>
<evidence type="ECO:0000313" key="7">
    <source>
        <dbReference type="EMBL" id="EGZ11628.1"/>
    </source>
</evidence>
<dbReference type="Gene3D" id="3.30.40.10">
    <property type="entry name" value="Zinc/RING finger domain, C3HC4 (zinc finger)"/>
    <property type="match status" value="2"/>
</dbReference>
<dbReference type="PROSITE" id="PS50016">
    <property type="entry name" value="ZF_PHD_2"/>
    <property type="match status" value="1"/>
</dbReference>
<feature type="compositionally biased region" description="Low complexity" evidence="5">
    <location>
        <begin position="260"/>
        <end position="269"/>
    </location>
</feature>
<feature type="compositionally biased region" description="Basic residues" evidence="5">
    <location>
        <begin position="447"/>
        <end position="457"/>
    </location>
</feature>
<dbReference type="RefSeq" id="XP_009531961.1">
    <property type="nucleotide sequence ID" value="XM_009533666.1"/>
</dbReference>
<dbReference type="KEGG" id="psoj:PHYSODRAFT_461463"/>
<organism evidence="7 8">
    <name type="scientific">Phytophthora sojae (strain P6497)</name>
    <name type="common">Soybean stem and root rot agent</name>
    <name type="synonym">Phytophthora megasperma f. sp. glycines</name>
    <dbReference type="NCBI Taxonomy" id="1094619"/>
    <lineage>
        <taxon>Eukaryota</taxon>
        <taxon>Sar</taxon>
        <taxon>Stramenopiles</taxon>
        <taxon>Oomycota</taxon>
        <taxon>Peronosporomycetes</taxon>
        <taxon>Peronosporales</taxon>
        <taxon>Peronosporaceae</taxon>
        <taxon>Phytophthora</taxon>
    </lineage>
</organism>
<proteinExistence type="predicted"/>